<comment type="similarity">
    <text evidence="3 9">Belongs to the PP2C family.</text>
</comment>
<gene>
    <name evidence="11" type="ORF">RI129_007371</name>
</gene>
<protein>
    <recommendedName>
        <fullName evidence="4">protein-serine/threonine phosphatase</fullName>
        <ecNumber evidence="4">3.1.3.16</ecNumber>
    </recommendedName>
</protein>
<dbReference type="Proteomes" id="UP001329430">
    <property type="component" value="Chromosome 5"/>
</dbReference>
<dbReference type="Pfam" id="PF00481">
    <property type="entry name" value="PP2C"/>
    <property type="match status" value="1"/>
</dbReference>
<dbReference type="PANTHER" id="PTHR13832">
    <property type="entry name" value="PROTEIN PHOSPHATASE 2C"/>
    <property type="match status" value="1"/>
</dbReference>
<dbReference type="GO" id="GO:0046872">
    <property type="term" value="F:metal ion binding"/>
    <property type="evidence" value="ECO:0007669"/>
    <property type="project" value="UniProtKB-KW"/>
</dbReference>
<dbReference type="EC" id="3.1.3.16" evidence="4"/>
<comment type="caution">
    <text evidence="11">The sequence shown here is derived from an EMBL/GenBank/DDBJ whole genome shotgun (WGS) entry which is preliminary data.</text>
</comment>
<dbReference type="InterPro" id="IPR015655">
    <property type="entry name" value="PP2C"/>
</dbReference>
<evidence type="ECO:0000256" key="4">
    <source>
        <dbReference type="ARBA" id="ARBA00013081"/>
    </source>
</evidence>
<accession>A0AAN7VDH1</accession>
<dbReference type="SMART" id="SM00332">
    <property type="entry name" value="PP2Cc"/>
    <property type="match status" value="1"/>
</dbReference>
<dbReference type="InterPro" id="IPR001932">
    <property type="entry name" value="PPM-type_phosphatase-like_dom"/>
</dbReference>
<dbReference type="CDD" id="cd00143">
    <property type="entry name" value="PP2Cc"/>
    <property type="match status" value="1"/>
</dbReference>
<sequence>MGQTLSEPVTAKDTACCQNSDFRVGSSCMQGWRVTMEDAHTHILSLPDDPGSAFFAVYDGHGGAKISDYAGKHLHKYITKRNEYKEGNVIDAMKQAFLEMDEVMQNEETLKHEQAGSTAITMVIKENRVFCANVGDSRAVASVKGVAEPLSSDHKPYVQEEFDRITAAGGWVDCNRVNGNLALSRALGDFIFKRNDKIKPEEQMVTAYPDVQVRTITPDWEFIVLACDGIWDVMTNDEVVAFVRQNIAAGVDPEDICESIMMQCLAPDCQMAGLGCDNMTVVIVCLLQGQTYEDLIVKCAIPVVTEDLSGKCSETDNTDDSKAV</sequence>
<dbReference type="EMBL" id="JAVRBK010000005">
    <property type="protein sequence ID" value="KAK5643526.1"/>
    <property type="molecule type" value="Genomic_DNA"/>
</dbReference>
<dbReference type="AlphaFoldDB" id="A0AAN7VDH1"/>
<comment type="cofactor">
    <cofactor evidence="2">
        <name>Mg(2+)</name>
        <dbReference type="ChEBI" id="CHEBI:18420"/>
    </cofactor>
</comment>
<dbReference type="FunFam" id="3.60.40.10:FF:000016">
    <property type="entry name" value="Protein phosphatase 2C"/>
    <property type="match status" value="1"/>
</dbReference>
<keyword evidence="12" id="KW-1185">Reference proteome</keyword>
<dbReference type="PANTHER" id="PTHR13832:SF565">
    <property type="entry name" value="AT28366P-RELATED"/>
    <property type="match status" value="1"/>
</dbReference>
<evidence type="ECO:0000259" key="10">
    <source>
        <dbReference type="PROSITE" id="PS51746"/>
    </source>
</evidence>
<evidence type="ECO:0000256" key="8">
    <source>
        <dbReference type="ARBA" id="ARBA00023211"/>
    </source>
</evidence>
<evidence type="ECO:0000313" key="11">
    <source>
        <dbReference type="EMBL" id="KAK5643526.1"/>
    </source>
</evidence>
<proteinExistence type="inferred from homology"/>
<dbReference type="GO" id="GO:0004722">
    <property type="term" value="F:protein serine/threonine phosphatase activity"/>
    <property type="evidence" value="ECO:0007669"/>
    <property type="project" value="UniProtKB-EC"/>
</dbReference>
<evidence type="ECO:0000256" key="7">
    <source>
        <dbReference type="ARBA" id="ARBA00022912"/>
    </source>
</evidence>
<evidence type="ECO:0000256" key="5">
    <source>
        <dbReference type="ARBA" id="ARBA00022723"/>
    </source>
</evidence>
<reference evidence="11 12" key="1">
    <citation type="journal article" date="2024" name="Insects">
        <title>An Improved Chromosome-Level Genome Assembly of the Firefly Pyrocoelia pectoralis.</title>
        <authorList>
            <person name="Fu X."/>
            <person name="Meyer-Rochow V.B."/>
            <person name="Ballantyne L."/>
            <person name="Zhu X."/>
        </authorList>
    </citation>
    <scope>NUCLEOTIDE SEQUENCE [LARGE SCALE GENOMIC DNA]</scope>
    <source>
        <tissue evidence="11">Whole body</tissue>
    </source>
</reference>
<evidence type="ECO:0000256" key="3">
    <source>
        <dbReference type="ARBA" id="ARBA00006702"/>
    </source>
</evidence>
<evidence type="ECO:0000256" key="9">
    <source>
        <dbReference type="RuleBase" id="RU003465"/>
    </source>
</evidence>
<dbReference type="SUPFAM" id="SSF81606">
    <property type="entry name" value="PP2C-like"/>
    <property type="match status" value="1"/>
</dbReference>
<evidence type="ECO:0000256" key="6">
    <source>
        <dbReference type="ARBA" id="ARBA00022801"/>
    </source>
</evidence>
<comment type="cofactor">
    <cofactor evidence="1">
        <name>Mn(2+)</name>
        <dbReference type="ChEBI" id="CHEBI:29035"/>
    </cofactor>
</comment>
<evidence type="ECO:0000313" key="12">
    <source>
        <dbReference type="Proteomes" id="UP001329430"/>
    </source>
</evidence>
<dbReference type="Gene3D" id="3.60.40.10">
    <property type="entry name" value="PPM-type phosphatase domain"/>
    <property type="match status" value="1"/>
</dbReference>
<dbReference type="PROSITE" id="PS51746">
    <property type="entry name" value="PPM_2"/>
    <property type="match status" value="1"/>
</dbReference>
<dbReference type="PROSITE" id="PS01032">
    <property type="entry name" value="PPM_1"/>
    <property type="match status" value="1"/>
</dbReference>
<keyword evidence="7 9" id="KW-0904">Protein phosphatase</keyword>
<feature type="domain" description="PPM-type phosphatase" evidence="10">
    <location>
        <begin position="23"/>
        <end position="286"/>
    </location>
</feature>
<name>A0AAN7VDH1_9COLE</name>
<dbReference type="InterPro" id="IPR000222">
    <property type="entry name" value="PP2C_BS"/>
</dbReference>
<keyword evidence="8" id="KW-0464">Manganese</keyword>
<evidence type="ECO:0000256" key="2">
    <source>
        <dbReference type="ARBA" id="ARBA00001946"/>
    </source>
</evidence>
<keyword evidence="6 9" id="KW-0378">Hydrolase</keyword>
<dbReference type="InterPro" id="IPR036457">
    <property type="entry name" value="PPM-type-like_dom_sf"/>
</dbReference>
<evidence type="ECO:0000256" key="1">
    <source>
        <dbReference type="ARBA" id="ARBA00001936"/>
    </source>
</evidence>
<organism evidence="11 12">
    <name type="scientific">Pyrocoelia pectoralis</name>
    <dbReference type="NCBI Taxonomy" id="417401"/>
    <lineage>
        <taxon>Eukaryota</taxon>
        <taxon>Metazoa</taxon>
        <taxon>Ecdysozoa</taxon>
        <taxon>Arthropoda</taxon>
        <taxon>Hexapoda</taxon>
        <taxon>Insecta</taxon>
        <taxon>Pterygota</taxon>
        <taxon>Neoptera</taxon>
        <taxon>Endopterygota</taxon>
        <taxon>Coleoptera</taxon>
        <taxon>Polyphaga</taxon>
        <taxon>Elateriformia</taxon>
        <taxon>Elateroidea</taxon>
        <taxon>Lampyridae</taxon>
        <taxon>Lampyrinae</taxon>
        <taxon>Pyrocoelia</taxon>
    </lineage>
</organism>
<keyword evidence="5" id="KW-0479">Metal-binding</keyword>